<dbReference type="AlphaFoldDB" id="A0A1J5MZX8"/>
<dbReference type="InterPro" id="IPR036271">
    <property type="entry name" value="Tet_transcr_reg_TetR-rel_C_sf"/>
</dbReference>
<dbReference type="Gene3D" id="1.10.357.10">
    <property type="entry name" value="Tetracycline Repressor, domain 2"/>
    <property type="match status" value="1"/>
</dbReference>
<evidence type="ECO:0000256" key="3">
    <source>
        <dbReference type="ARBA" id="ARBA00023163"/>
    </source>
</evidence>
<dbReference type="SUPFAM" id="SSF48498">
    <property type="entry name" value="Tetracyclin repressor-like, C-terminal domain"/>
    <property type="match status" value="1"/>
</dbReference>
<dbReference type="InterPro" id="IPR009057">
    <property type="entry name" value="Homeodomain-like_sf"/>
</dbReference>
<dbReference type="GO" id="GO:0003677">
    <property type="term" value="F:DNA binding"/>
    <property type="evidence" value="ECO:0007669"/>
    <property type="project" value="UniProtKB-UniRule"/>
</dbReference>
<feature type="DNA-binding region" description="H-T-H motif" evidence="4">
    <location>
        <begin position="29"/>
        <end position="48"/>
    </location>
</feature>
<evidence type="ECO:0000259" key="5">
    <source>
        <dbReference type="PROSITE" id="PS50977"/>
    </source>
</evidence>
<keyword evidence="3" id="KW-0804">Transcription</keyword>
<dbReference type="PROSITE" id="PS50977">
    <property type="entry name" value="HTH_TETR_2"/>
    <property type="match status" value="1"/>
</dbReference>
<evidence type="ECO:0000313" key="6">
    <source>
        <dbReference type="EMBL" id="OIQ48939.1"/>
    </source>
</evidence>
<evidence type="ECO:0000256" key="1">
    <source>
        <dbReference type="ARBA" id="ARBA00023015"/>
    </source>
</evidence>
<evidence type="ECO:0000256" key="2">
    <source>
        <dbReference type="ARBA" id="ARBA00023125"/>
    </source>
</evidence>
<name>A0A1J5MZX8_9BACT</name>
<dbReference type="PRINTS" id="PR00455">
    <property type="entry name" value="HTHTETR"/>
</dbReference>
<dbReference type="Gene3D" id="1.10.10.60">
    <property type="entry name" value="Homeodomain-like"/>
    <property type="match status" value="1"/>
</dbReference>
<evidence type="ECO:0000313" key="7">
    <source>
        <dbReference type="Proteomes" id="UP000181901"/>
    </source>
</evidence>
<organism evidence="6 7">
    <name type="scientific">Pseudodesulfovibrio hydrargyri</name>
    <dbReference type="NCBI Taxonomy" id="2125990"/>
    <lineage>
        <taxon>Bacteria</taxon>
        <taxon>Pseudomonadati</taxon>
        <taxon>Thermodesulfobacteriota</taxon>
        <taxon>Desulfovibrionia</taxon>
        <taxon>Desulfovibrionales</taxon>
        <taxon>Desulfovibrionaceae</taxon>
    </lineage>
</organism>
<feature type="domain" description="HTH tetR-type" evidence="5">
    <location>
        <begin position="6"/>
        <end position="66"/>
    </location>
</feature>
<dbReference type="PANTHER" id="PTHR47506">
    <property type="entry name" value="TRANSCRIPTIONAL REGULATORY PROTEIN"/>
    <property type="match status" value="1"/>
</dbReference>
<keyword evidence="2 4" id="KW-0238">DNA-binding</keyword>
<dbReference type="OrthoDB" id="9793734at2"/>
<keyword evidence="1" id="KW-0805">Transcription regulation</keyword>
<dbReference type="EMBL" id="LKAQ01000005">
    <property type="protein sequence ID" value="OIQ48939.1"/>
    <property type="molecule type" value="Genomic_DNA"/>
</dbReference>
<dbReference type="Pfam" id="PF00440">
    <property type="entry name" value="TetR_N"/>
    <property type="match status" value="1"/>
</dbReference>
<dbReference type="Proteomes" id="UP000181901">
    <property type="component" value="Unassembled WGS sequence"/>
</dbReference>
<gene>
    <name evidence="6" type="primary">comR_2</name>
    <name evidence="6" type="ORF">BerOc1_03695</name>
</gene>
<dbReference type="RefSeq" id="WP_071547365.1">
    <property type="nucleotide sequence ID" value="NZ_LKAQ01000005.1"/>
</dbReference>
<reference evidence="6 7" key="1">
    <citation type="submission" date="2015-09" db="EMBL/GenBank/DDBJ databases">
        <title>Genome of Desulfovibrio dechloracetivorans BerOc1, a mercury methylating strain isolated from highly hydrocarbons and metals contaminated coastal sediments.</title>
        <authorList>
            <person name="Goni Urriza M."/>
            <person name="Gassie C."/>
            <person name="Bouchez O."/>
            <person name="Klopp C."/>
            <person name="Ranchou-Peyruse A."/>
            <person name="Remy G."/>
        </authorList>
    </citation>
    <scope>NUCLEOTIDE SEQUENCE [LARGE SCALE GENOMIC DNA]</scope>
    <source>
        <strain evidence="6 7">BerOc1</strain>
    </source>
</reference>
<dbReference type="SUPFAM" id="SSF46689">
    <property type="entry name" value="Homeodomain-like"/>
    <property type="match status" value="1"/>
</dbReference>
<protein>
    <submittedName>
        <fullName evidence="6">HTH-type transcriptional repressor ComR</fullName>
    </submittedName>
</protein>
<sequence>MARNKEYEKDQVLNAATRVFWEKGYTGTSVNALVQATGLGKRSMYKEFGSKENLFRECLQNYMFNLNREASSILSRQPLGLANIEAFFANRIDQASICDSDGCMVINSAVEKKLIDAGTFDLVQESLAGLEDAFFACLEAAADRGEIPEGKDLEVLAGFLMTFTAGMMALCKTKPGKMALTARVDTALSIVKNK</sequence>
<proteinExistence type="predicted"/>
<accession>A0A1J5MZX8</accession>
<keyword evidence="7" id="KW-1185">Reference proteome</keyword>
<dbReference type="InterPro" id="IPR001647">
    <property type="entry name" value="HTH_TetR"/>
</dbReference>
<dbReference type="PANTHER" id="PTHR47506:SF1">
    <property type="entry name" value="HTH-TYPE TRANSCRIPTIONAL REGULATOR YJDC"/>
    <property type="match status" value="1"/>
</dbReference>
<evidence type="ECO:0000256" key="4">
    <source>
        <dbReference type="PROSITE-ProRule" id="PRU00335"/>
    </source>
</evidence>
<dbReference type="Pfam" id="PF16925">
    <property type="entry name" value="TetR_C_13"/>
    <property type="match status" value="1"/>
</dbReference>
<dbReference type="InterPro" id="IPR011075">
    <property type="entry name" value="TetR_C"/>
</dbReference>
<comment type="caution">
    <text evidence="6">The sequence shown here is derived from an EMBL/GenBank/DDBJ whole genome shotgun (WGS) entry which is preliminary data.</text>
</comment>